<evidence type="ECO:0000313" key="3">
    <source>
        <dbReference type="Proteomes" id="UP000314294"/>
    </source>
</evidence>
<feature type="region of interest" description="Disordered" evidence="1">
    <location>
        <begin position="305"/>
        <end position="326"/>
    </location>
</feature>
<accession>A0A4Z2EX59</accession>
<dbReference type="AlphaFoldDB" id="A0A4Z2EX59"/>
<dbReference type="EMBL" id="SRLO01002207">
    <property type="protein sequence ID" value="TNN33546.1"/>
    <property type="molecule type" value="Genomic_DNA"/>
</dbReference>
<gene>
    <name evidence="2" type="ORF">EYF80_056290</name>
</gene>
<feature type="region of interest" description="Disordered" evidence="1">
    <location>
        <begin position="30"/>
        <end position="51"/>
    </location>
</feature>
<protein>
    <submittedName>
        <fullName evidence="2">Uncharacterized protein</fullName>
    </submittedName>
</protein>
<keyword evidence="3" id="KW-1185">Reference proteome</keyword>
<comment type="caution">
    <text evidence="2">The sequence shown here is derived from an EMBL/GenBank/DDBJ whole genome shotgun (WGS) entry which is preliminary data.</text>
</comment>
<name>A0A4Z2EX59_9TELE</name>
<evidence type="ECO:0000256" key="1">
    <source>
        <dbReference type="SAM" id="MobiDB-lite"/>
    </source>
</evidence>
<proteinExistence type="predicted"/>
<reference evidence="2 3" key="1">
    <citation type="submission" date="2019-03" db="EMBL/GenBank/DDBJ databases">
        <title>First draft genome of Liparis tanakae, snailfish: a comprehensive survey of snailfish specific genes.</title>
        <authorList>
            <person name="Kim W."/>
            <person name="Song I."/>
            <person name="Jeong J.-H."/>
            <person name="Kim D."/>
            <person name="Kim S."/>
            <person name="Ryu S."/>
            <person name="Song J.Y."/>
            <person name="Lee S.K."/>
        </authorList>
    </citation>
    <scope>NUCLEOTIDE SEQUENCE [LARGE SCALE GENOMIC DNA]</scope>
    <source>
        <tissue evidence="2">Muscle</tissue>
    </source>
</reference>
<dbReference type="Proteomes" id="UP000314294">
    <property type="component" value="Unassembled WGS sequence"/>
</dbReference>
<sequence>MLTDGMTFMKLGVRPRCLCDVEAGNHSEPTLGFQPVKDTGTRGHRDTAPVSLCPSSADTITTWSHGKSRSLDPRGAVHIVLHIDVHSTHTMDPASHSYTDMRSSESGLENAPLCATSRPASTCFTATSTFLPLMVYCGGGRGEEEKELSFKPERTFYTWQDNVTGVFTSEWYSYVSYWNVTGLQQQRRDVFGRQSFPNGSFNLRHQLRTEGPTGRHLQEQNDSLLSLGVVLRHAKAVRHFLERLHCKEGSNGKRVEWRTQEGVMMRTEGRRGKDGAFSEKIGGGDASTACSWHRELGNEGLKSMRKTYGEKKTHSEVNTSHFGSDR</sequence>
<organism evidence="2 3">
    <name type="scientific">Liparis tanakae</name>
    <name type="common">Tanaka's snailfish</name>
    <dbReference type="NCBI Taxonomy" id="230148"/>
    <lineage>
        <taxon>Eukaryota</taxon>
        <taxon>Metazoa</taxon>
        <taxon>Chordata</taxon>
        <taxon>Craniata</taxon>
        <taxon>Vertebrata</taxon>
        <taxon>Euteleostomi</taxon>
        <taxon>Actinopterygii</taxon>
        <taxon>Neopterygii</taxon>
        <taxon>Teleostei</taxon>
        <taxon>Neoteleostei</taxon>
        <taxon>Acanthomorphata</taxon>
        <taxon>Eupercaria</taxon>
        <taxon>Perciformes</taxon>
        <taxon>Cottioidei</taxon>
        <taxon>Cottales</taxon>
        <taxon>Liparidae</taxon>
        <taxon>Liparis</taxon>
    </lineage>
</organism>
<evidence type="ECO:0000313" key="2">
    <source>
        <dbReference type="EMBL" id="TNN33546.1"/>
    </source>
</evidence>
<feature type="compositionally biased region" description="Polar residues" evidence="1">
    <location>
        <begin position="316"/>
        <end position="326"/>
    </location>
</feature>